<dbReference type="SUPFAM" id="SSF52799">
    <property type="entry name" value="(Phosphotyrosine protein) phosphatases II"/>
    <property type="match status" value="1"/>
</dbReference>
<dbReference type="Pfam" id="PF04273">
    <property type="entry name" value="BLH_phosphatase"/>
    <property type="match status" value="1"/>
</dbReference>
<dbReference type="Gene3D" id="3.90.190.10">
    <property type="entry name" value="Protein tyrosine phosphatase superfamily"/>
    <property type="match status" value="1"/>
</dbReference>
<keyword evidence="4" id="KW-1185">Reference proteome</keyword>
<feature type="region of interest" description="Disordered" evidence="1">
    <location>
        <begin position="34"/>
        <end position="57"/>
    </location>
</feature>
<dbReference type="Proteomes" id="UP000253941">
    <property type="component" value="Unassembled WGS sequence"/>
</dbReference>
<proteinExistence type="predicted"/>
<protein>
    <submittedName>
        <fullName evidence="3">TIGR01244 family phosphatase</fullName>
    </submittedName>
</protein>
<dbReference type="CDD" id="cd14503">
    <property type="entry name" value="PTP-bact"/>
    <property type="match status" value="1"/>
</dbReference>
<accession>A0A369TD88</accession>
<dbReference type="NCBIfam" id="TIGR01244">
    <property type="entry name" value="TIGR01244 family sulfur transferase"/>
    <property type="match status" value="1"/>
</dbReference>
<name>A0A369TD88_9PROT</name>
<evidence type="ECO:0000259" key="2">
    <source>
        <dbReference type="Pfam" id="PF04273"/>
    </source>
</evidence>
<dbReference type="EMBL" id="QPMH01000004">
    <property type="protein sequence ID" value="RDD62792.1"/>
    <property type="molecule type" value="Genomic_DNA"/>
</dbReference>
<organism evidence="3 4">
    <name type="scientific">Ferruginivarius sediminum</name>
    <dbReference type="NCBI Taxonomy" id="2661937"/>
    <lineage>
        <taxon>Bacteria</taxon>
        <taxon>Pseudomonadati</taxon>
        <taxon>Pseudomonadota</taxon>
        <taxon>Alphaproteobacteria</taxon>
        <taxon>Rhodospirillales</taxon>
        <taxon>Rhodospirillaceae</taxon>
        <taxon>Ferruginivarius</taxon>
    </lineage>
</organism>
<dbReference type="InterPro" id="IPR029021">
    <property type="entry name" value="Prot-tyrosine_phosphatase-like"/>
</dbReference>
<evidence type="ECO:0000313" key="4">
    <source>
        <dbReference type="Proteomes" id="UP000253941"/>
    </source>
</evidence>
<dbReference type="GO" id="GO:0016787">
    <property type="term" value="F:hydrolase activity"/>
    <property type="evidence" value="ECO:0007669"/>
    <property type="project" value="InterPro"/>
</dbReference>
<evidence type="ECO:0000256" key="1">
    <source>
        <dbReference type="SAM" id="MobiDB-lite"/>
    </source>
</evidence>
<feature type="domain" description="Beta-lactamase hydrolase-like protein phosphatase-like" evidence="2">
    <location>
        <begin position="4"/>
        <end position="110"/>
    </location>
</feature>
<gene>
    <name evidence="3" type="ORF">DRB17_06440</name>
</gene>
<reference evidence="3 4" key="1">
    <citation type="submission" date="2018-07" db="EMBL/GenBank/DDBJ databases">
        <title>Venubactetium sediminum gen. nov., sp. nov., isolated from a marine solar saltern.</title>
        <authorList>
            <person name="Wang S."/>
        </authorList>
    </citation>
    <scope>NUCLEOTIDE SEQUENCE [LARGE SCALE GENOMIC DNA]</scope>
    <source>
        <strain evidence="3 4">WD2A32</strain>
    </source>
</reference>
<comment type="caution">
    <text evidence="3">The sequence shown here is derived from an EMBL/GenBank/DDBJ whole genome shotgun (WGS) entry which is preliminary data.</text>
</comment>
<dbReference type="RefSeq" id="WP_114581367.1">
    <property type="nucleotide sequence ID" value="NZ_QPMH01000004.1"/>
</dbReference>
<sequence>MLNVRMLDKKFSAAGQLTPEDIAEAARRGFKAIINNRPDGEGGPEQPTSDENRKAAEAAGMDYHYLPMTPQNLDSELLEAFRKAVEEGPGPVLAHCKSGARSAALWALVETAHNRRDIDEVLKQAAKEGYDLSGMRPVFEKFVAAHNA</sequence>
<dbReference type="AlphaFoldDB" id="A0A369TD88"/>
<dbReference type="InterPro" id="IPR005939">
    <property type="entry name" value="BLH_phosphatase-like"/>
</dbReference>
<evidence type="ECO:0000313" key="3">
    <source>
        <dbReference type="EMBL" id="RDD62792.1"/>
    </source>
</evidence>